<dbReference type="RefSeq" id="WP_151504508.1">
    <property type="nucleotide sequence ID" value="NZ_VXLD01000004.1"/>
</dbReference>
<comment type="caution">
    <text evidence="1">The sequence shown here is derived from an EMBL/GenBank/DDBJ whole genome shotgun (WGS) entry which is preliminary data.</text>
</comment>
<dbReference type="AlphaFoldDB" id="A0A5N4WCH1"/>
<accession>A0A5N4WCH1</accession>
<reference evidence="1 2" key="1">
    <citation type="submission" date="2019-09" db="EMBL/GenBank/DDBJ databases">
        <title>Draft genome sequence of Acinetobacter tandoii W4-4-4 isolated from environmental water sample.</title>
        <authorList>
            <person name="Wee S.K."/>
            <person name="Yan B."/>
            <person name="Mustaffa S.B."/>
            <person name="Yap E.P.H."/>
        </authorList>
    </citation>
    <scope>NUCLEOTIDE SEQUENCE [LARGE SCALE GENOMIC DNA]</scope>
    <source>
        <strain evidence="1 2">W4-4-4</strain>
    </source>
</reference>
<dbReference type="InterPro" id="IPR009367">
    <property type="entry name" value="Elm1-like"/>
</dbReference>
<dbReference type="EMBL" id="VXLD01000004">
    <property type="protein sequence ID" value="KAB1855711.1"/>
    <property type="molecule type" value="Genomic_DNA"/>
</dbReference>
<gene>
    <name evidence="1" type="ORF">F4W09_07845</name>
</gene>
<name>A0A5N4WCH1_9GAMM</name>
<dbReference type="SUPFAM" id="SSF53756">
    <property type="entry name" value="UDP-Glycosyltransferase/glycogen phosphorylase"/>
    <property type="match status" value="1"/>
</dbReference>
<organism evidence="1 2">
    <name type="scientific">Acinetobacter tandoii</name>
    <dbReference type="NCBI Taxonomy" id="202954"/>
    <lineage>
        <taxon>Bacteria</taxon>
        <taxon>Pseudomonadati</taxon>
        <taxon>Pseudomonadota</taxon>
        <taxon>Gammaproteobacteria</taxon>
        <taxon>Moraxellales</taxon>
        <taxon>Moraxellaceae</taxon>
        <taxon>Acinetobacter</taxon>
    </lineage>
</organism>
<sequence>MHIVYVSDGKAGHRSQALGLFKAIQRQSSETVSFEEISIDDLAIFPLLVGLFRRSIPQLQTTPDFIFGVGSHTQLRVFLLGKIYPQAKTVILMKPNYPFAWFNYSVIPEHDGIPASDRVIVTQGALNPIVNEQRHQSERILIALGGSSKRHQWNEDKVFASIEHIVKQHPNNEIIITTSRRTPEQFVERLNTYPFLPHVHFFPVEQTPQGWIFEEMQQAEAVWVTEDSVSMIYEALTAGCRVGVIAMDRTKQDRITTSVDGLLGKGIISESLLLAQLPEPNAFKEAERVATYLLAQ</sequence>
<evidence type="ECO:0000313" key="1">
    <source>
        <dbReference type="EMBL" id="KAB1855711.1"/>
    </source>
</evidence>
<dbReference type="Proteomes" id="UP000325788">
    <property type="component" value="Unassembled WGS sequence"/>
</dbReference>
<dbReference type="Pfam" id="PF06258">
    <property type="entry name" value="Mito_fiss_Elm1"/>
    <property type="match status" value="1"/>
</dbReference>
<protein>
    <submittedName>
        <fullName evidence="1">Nucleoside-diphosphate sugar epimerase</fullName>
    </submittedName>
</protein>
<evidence type="ECO:0000313" key="2">
    <source>
        <dbReference type="Proteomes" id="UP000325788"/>
    </source>
</evidence>
<proteinExistence type="predicted"/>